<evidence type="ECO:0000256" key="1">
    <source>
        <dbReference type="SAM" id="Phobius"/>
    </source>
</evidence>
<feature type="transmembrane region" description="Helical" evidence="1">
    <location>
        <begin position="149"/>
        <end position="170"/>
    </location>
</feature>
<keyword evidence="1" id="KW-1133">Transmembrane helix</keyword>
<keyword evidence="1" id="KW-0812">Transmembrane</keyword>
<feature type="transmembrane region" description="Helical" evidence="1">
    <location>
        <begin position="60"/>
        <end position="84"/>
    </location>
</feature>
<dbReference type="RefSeq" id="WP_136386229.1">
    <property type="nucleotide sequence ID" value="NZ_SSOD01000016.1"/>
</dbReference>
<sequence>MPLFPHPRASELPGDFARRVAAYALVAFLLGTAGSAWLFIRLPEIWARVMPLEGASFMFAATALGGVMAVLPVIAAVGFVLALWCGVESVYRPRRQASPFADRAIVSLGLLVWFAPAAAAIASAIRALASGRVHFVRPPRDYFLATDPVAFWEGVGFWLIMAGLFAFLAWRYWRGKLLPKADEGSSAA</sequence>
<protein>
    <submittedName>
        <fullName evidence="2">Uncharacterized protein</fullName>
    </submittedName>
</protein>
<dbReference type="OrthoDB" id="8527043at2"/>
<dbReference type="AlphaFoldDB" id="A0A4S4AH18"/>
<name>A0A4S4AH18_9RHOO</name>
<accession>A0A4S4AH18</accession>
<evidence type="ECO:0000313" key="3">
    <source>
        <dbReference type="Proteomes" id="UP000307956"/>
    </source>
</evidence>
<dbReference type="EMBL" id="SSOD01000016">
    <property type="protein sequence ID" value="THF58062.1"/>
    <property type="molecule type" value="Genomic_DNA"/>
</dbReference>
<feature type="transmembrane region" description="Helical" evidence="1">
    <location>
        <begin position="20"/>
        <end position="40"/>
    </location>
</feature>
<proteinExistence type="predicted"/>
<comment type="caution">
    <text evidence="2">The sequence shown here is derived from an EMBL/GenBank/DDBJ whole genome shotgun (WGS) entry which is preliminary data.</text>
</comment>
<feature type="transmembrane region" description="Helical" evidence="1">
    <location>
        <begin position="105"/>
        <end position="129"/>
    </location>
</feature>
<keyword evidence="3" id="KW-1185">Reference proteome</keyword>
<keyword evidence="1" id="KW-0472">Membrane</keyword>
<evidence type="ECO:0000313" key="2">
    <source>
        <dbReference type="EMBL" id="THF58062.1"/>
    </source>
</evidence>
<reference evidence="2 3" key="1">
    <citation type="submission" date="2019-04" db="EMBL/GenBank/DDBJ databases">
        <title>Azoarcus rhizosphaerae sp. nov. isolated from rhizosphere of Ficus religiosa.</title>
        <authorList>
            <person name="Lin S.-Y."/>
            <person name="Hameed A."/>
            <person name="Hsu Y.-H."/>
            <person name="Young C.-C."/>
        </authorList>
    </citation>
    <scope>NUCLEOTIDE SEQUENCE [LARGE SCALE GENOMIC DNA]</scope>
    <source>
        <strain evidence="2 3">CC-YHH848</strain>
    </source>
</reference>
<gene>
    <name evidence="2" type="ORF">E6O51_17120</name>
</gene>
<organism evidence="2 3">
    <name type="scientific">Pseudothauera rhizosphaerae</name>
    <dbReference type="NCBI Taxonomy" id="2565932"/>
    <lineage>
        <taxon>Bacteria</taxon>
        <taxon>Pseudomonadati</taxon>
        <taxon>Pseudomonadota</taxon>
        <taxon>Betaproteobacteria</taxon>
        <taxon>Rhodocyclales</taxon>
        <taxon>Zoogloeaceae</taxon>
        <taxon>Pseudothauera</taxon>
    </lineage>
</organism>
<dbReference type="Proteomes" id="UP000307956">
    <property type="component" value="Unassembled WGS sequence"/>
</dbReference>